<accession>A0A1J1IEL8</accession>
<reference evidence="2 3" key="1">
    <citation type="submission" date="2015-04" db="EMBL/GenBank/DDBJ databases">
        <authorList>
            <person name="Syromyatnikov M.Y."/>
            <person name="Popov V.N."/>
        </authorList>
    </citation>
    <scope>NUCLEOTIDE SEQUENCE [LARGE SCALE GENOMIC DNA]</scope>
</reference>
<dbReference type="Proteomes" id="UP000183832">
    <property type="component" value="Unassembled WGS sequence"/>
</dbReference>
<dbReference type="EMBL" id="CVRI01000048">
    <property type="protein sequence ID" value="CRK98719.1"/>
    <property type="molecule type" value="Genomic_DNA"/>
</dbReference>
<dbReference type="AlphaFoldDB" id="A0A1J1IEL8"/>
<evidence type="ECO:0000313" key="2">
    <source>
        <dbReference type="EMBL" id="CRK98719.1"/>
    </source>
</evidence>
<name>A0A1J1IEL8_9DIPT</name>
<keyword evidence="3" id="KW-1185">Reference proteome</keyword>
<feature type="transmembrane region" description="Helical" evidence="1">
    <location>
        <begin position="20"/>
        <end position="38"/>
    </location>
</feature>
<evidence type="ECO:0000313" key="3">
    <source>
        <dbReference type="Proteomes" id="UP000183832"/>
    </source>
</evidence>
<keyword evidence="1" id="KW-0812">Transmembrane</keyword>
<sequence length="82" mass="9594">MILTDHIPTVTHLPRNFNSLLINFVFIWLVCVQTNLLSNKILENFVCMHRDNDLIAYATNGKLEIISLRIRNKKFTLRNHCA</sequence>
<keyword evidence="1" id="KW-1133">Transmembrane helix</keyword>
<gene>
    <name evidence="2" type="ORF">CLUMA_CG012291</name>
</gene>
<keyword evidence="1" id="KW-0472">Membrane</keyword>
<organism evidence="2 3">
    <name type="scientific">Clunio marinus</name>
    <dbReference type="NCBI Taxonomy" id="568069"/>
    <lineage>
        <taxon>Eukaryota</taxon>
        <taxon>Metazoa</taxon>
        <taxon>Ecdysozoa</taxon>
        <taxon>Arthropoda</taxon>
        <taxon>Hexapoda</taxon>
        <taxon>Insecta</taxon>
        <taxon>Pterygota</taxon>
        <taxon>Neoptera</taxon>
        <taxon>Endopterygota</taxon>
        <taxon>Diptera</taxon>
        <taxon>Nematocera</taxon>
        <taxon>Chironomoidea</taxon>
        <taxon>Chironomidae</taxon>
        <taxon>Clunio</taxon>
    </lineage>
</organism>
<proteinExistence type="predicted"/>
<protein>
    <submittedName>
        <fullName evidence="2">CLUMA_CG012291, isoform A</fullName>
    </submittedName>
</protein>
<evidence type="ECO:0000256" key="1">
    <source>
        <dbReference type="SAM" id="Phobius"/>
    </source>
</evidence>